<dbReference type="Gene3D" id="3.40.50.300">
    <property type="entry name" value="P-loop containing nucleotide triphosphate hydrolases"/>
    <property type="match status" value="1"/>
</dbReference>
<accession>A0ABQ9D9D1</accession>
<reference evidence="1" key="1">
    <citation type="submission" date="2019-10" db="EMBL/GenBank/DDBJ databases">
        <authorList>
            <person name="Soares A.E.R."/>
            <person name="Aleixo A."/>
            <person name="Schneider P."/>
            <person name="Miyaki C.Y."/>
            <person name="Schneider M.P."/>
            <person name="Mello C."/>
            <person name="Vasconcelos A.T.R."/>
        </authorList>
    </citation>
    <scope>NUCLEOTIDE SEQUENCE</scope>
    <source>
        <tissue evidence="1">Muscle</tissue>
    </source>
</reference>
<organism evidence="1 2">
    <name type="scientific">Willisornis vidua</name>
    <name type="common">Xingu scale-backed antbird</name>
    <dbReference type="NCBI Taxonomy" id="1566151"/>
    <lineage>
        <taxon>Eukaryota</taxon>
        <taxon>Metazoa</taxon>
        <taxon>Chordata</taxon>
        <taxon>Craniata</taxon>
        <taxon>Vertebrata</taxon>
        <taxon>Euteleostomi</taxon>
        <taxon>Archelosauria</taxon>
        <taxon>Archosauria</taxon>
        <taxon>Dinosauria</taxon>
        <taxon>Saurischia</taxon>
        <taxon>Theropoda</taxon>
        <taxon>Coelurosauria</taxon>
        <taxon>Aves</taxon>
        <taxon>Neognathae</taxon>
        <taxon>Neoaves</taxon>
        <taxon>Telluraves</taxon>
        <taxon>Australaves</taxon>
        <taxon>Passeriformes</taxon>
        <taxon>Thamnophilidae</taxon>
        <taxon>Willisornis</taxon>
    </lineage>
</organism>
<dbReference type="SUPFAM" id="SSF52540">
    <property type="entry name" value="P-loop containing nucleoside triphosphate hydrolases"/>
    <property type="match status" value="1"/>
</dbReference>
<gene>
    <name evidence="1" type="ORF">WISP_74689</name>
</gene>
<evidence type="ECO:0000313" key="2">
    <source>
        <dbReference type="Proteomes" id="UP001145742"/>
    </source>
</evidence>
<evidence type="ECO:0000313" key="1">
    <source>
        <dbReference type="EMBL" id="KAJ7415999.1"/>
    </source>
</evidence>
<comment type="caution">
    <text evidence="1">The sequence shown here is derived from an EMBL/GenBank/DDBJ whole genome shotgun (WGS) entry which is preliminary data.</text>
</comment>
<dbReference type="Proteomes" id="UP001145742">
    <property type="component" value="Unassembled WGS sequence"/>
</dbReference>
<name>A0ABQ9D9D1_9PASS</name>
<dbReference type="InterPro" id="IPR027417">
    <property type="entry name" value="P-loop_NTPase"/>
</dbReference>
<proteinExistence type="predicted"/>
<sequence>MGSPEGHGEDAAGQGELTVPLLCPANSRQSINGANMIHGNLGEAGSMVQLQELATGLGWNVTQYGAGFTARTLPKGVKWLIHILSDLIFATTQSIPVSTELQLIEYGDPGKYEDEINSISHYECLRKSIFKTKKAKNLTGSGKQIAEFFGFSPAAEKVQTIAEKDTIQAMTLKAQEIYDAVGLILFCQGVFGDWNNLFTEALNQEMDAKF</sequence>
<protein>
    <submittedName>
        <fullName evidence="1">Uncharacterized protein</fullName>
    </submittedName>
</protein>
<keyword evidence="2" id="KW-1185">Reference proteome</keyword>
<dbReference type="EMBL" id="WHWB01033879">
    <property type="protein sequence ID" value="KAJ7415999.1"/>
    <property type="molecule type" value="Genomic_DNA"/>
</dbReference>